<dbReference type="Pfam" id="PF13302">
    <property type="entry name" value="Acetyltransf_3"/>
    <property type="match status" value="1"/>
</dbReference>
<dbReference type="SUPFAM" id="SSF55729">
    <property type="entry name" value="Acyl-CoA N-acyltransferases (Nat)"/>
    <property type="match status" value="1"/>
</dbReference>
<feature type="domain" description="N-acetyltransferase" evidence="1">
    <location>
        <begin position="18"/>
        <end position="185"/>
    </location>
</feature>
<dbReference type="GO" id="GO:0005737">
    <property type="term" value="C:cytoplasm"/>
    <property type="evidence" value="ECO:0007669"/>
    <property type="project" value="TreeGrafter"/>
</dbReference>
<accession>A0AAW6SUF5</accession>
<sequence>MNIEKIFNEFPILIADEISLLKIEEDHLDDVFAIYNNEQVFEFCGIIPKHNKATVKKMISHFERDFNNKKRIKWGIVTRSEYKLVGIVEAFDFNQKINMVTIGYYLAEDYWGKGIASAAVSKVVEFLFNEVDVNRIQADVMPLNDASKKVLLKNGFLKEGLLREATIWSGKGIIDIEIYSILKRNYHKESIGKSI</sequence>
<dbReference type="InterPro" id="IPR016181">
    <property type="entry name" value="Acyl_CoA_acyltransferase"/>
</dbReference>
<reference evidence="2" key="1">
    <citation type="submission" date="2023-03" db="EMBL/GenBank/DDBJ databases">
        <title>Bacterial isolates from washroom surfaces on a university campus.</title>
        <authorList>
            <person name="Holman D.B."/>
            <person name="Gzyl K.E."/>
            <person name="Taheri A.E."/>
        </authorList>
    </citation>
    <scope>NUCLEOTIDE SEQUENCE</scope>
    <source>
        <strain evidence="2">RD03</strain>
    </source>
</reference>
<dbReference type="InterPro" id="IPR000182">
    <property type="entry name" value="GNAT_dom"/>
</dbReference>
<dbReference type="EMBL" id="JAROYP010000003">
    <property type="protein sequence ID" value="MDH5160913.1"/>
    <property type="molecule type" value="Genomic_DNA"/>
</dbReference>
<dbReference type="RefSeq" id="WP_259548174.1">
    <property type="nucleotide sequence ID" value="NZ_JALCJX010000015.1"/>
</dbReference>
<evidence type="ECO:0000313" key="3">
    <source>
        <dbReference type="Proteomes" id="UP001159179"/>
    </source>
</evidence>
<dbReference type="InterPro" id="IPR051531">
    <property type="entry name" value="N-acetyltransferase"/>
</dbReference>
<gene>
    <name evidence="2" type="ORF">P5X88_08175</name>
</gene>
<dbReference type="PANTHER" id="PTHR43792:SF9">
    <property type="entry name" value="RIBOSOMAL-PROTEIN-ALANINE ACETYLTRANSFERASE"/>
    <property type="match status" value="1"/>
</dbReference>
<dbReference type="Proteomes" id="UP001159179">
    <property type="component" value="Unassembled WGS sequence"/>
</dbReference>
<name>A0AAW6SUF5_9BACI</name>
<dbReference type="PROSITE" id="PS51186">
    <property type="entry name" value="GNAT"/>
    <property type="match status" value="1"/>
</dbReference>
<dbReference type="Gene3D" id="3.40.630.30">
    <property type="match status" value="1"/>
</dbReference>
<dbReference type="PANTHER" id="PTHR43792">
    <property type="entry name" value="GNAT FAMILY, PUTATIVE (AFU_ORTHOLOGUE AFUA_3G00765)-RELATED-RELATED"/>
    <property type="match status" value="1"/>
</dbReference>
<dbReference type="AlphaFoldDB" id="A0AAW6SUF5"/>
<proteinExistence type="predicted"/>
<organism evidence="2 3">
    <name type="scientific">Heyndrickxia oleronia</name>
    <dbReference type="NCBI Taxonomy" id="38875"/>
    <lineage>
        <taxon>Bacteria</taxon>
        <taxon>Bacillati</taxon>
        <taxon>Bacillota</taxon>
        <taxon>Bacilli</taxon>
        <taxon>Bacillales</taxon>
        <taxon>Bacillaceae</taxon>
        <taxon>Heyndrickxia</taxon>
    </lineage>
</organism>
<evidence type="ECO:0000313" key="2">
    <source>
        <dbReference type="EMBL" id="MDH5160913.1"/>
    </source>
</evidence>
<dbReference type="GO" id="GO:0008999">
    <property type="term" value="F:protein-N-terminal-alanine acetyltransferase activity"/>
    <property type="evidence" value="ECO:0007669"/>
    <property type="project" value="TreeGrafter"/>
</dbReference>
<protein>
    <submittedName>
        <fullName evidence="2">GNAT family N-acetyltransferase</fullName>
    </submittedName>
</protein>
<comment type="caution">
    <text evidence="2">The sequence shown here is derived from an EMBL/GenBank/DDBJ whole genome shotgun (WGS) entry which is preliminary data.</text>
</comment>
<evidence type="ECO:0000259" key="1">
    <source>
        <dbReference type="PROSITE" id="PS51186"/>
    </source>
</evidence>